<accession>R8B3X3</accession>
<dbReference type="STRING" id="1318628.MARLIPOL_04670"/>
<gene>
    <name evidence="2" type="ORF">MARLIPOL_04670</name>
</gene>
<dbReference type="OrthoDB" id="7675395at2"/>
<evidence type="ECO:0000256" key="1">
    <source>
        <dbReference type="SAM" id="SignalP"/>
    </source>
</evidence>
<keyword evidence="1" id="KW-0732">Signal</keyword>
<dbReference type="Proteomes" id="UP000016540">
    <property type="component" value="Unassembled WGS sequence"/>
</dbReference>
<evidence type="ECO:0000313" key="3">
    <source>
        <dbReference type="Proteomes" id="UP000016540"/>
    </source>
</evidence>
<sequence>MDFLNMFKQRMAWVLLAAAMPAAGQAETVDGFSSPESVLAMGDQYLVANVGKKLDPTGKDGDGYISLVGPGAERKRDMFDGNVRLDAPKGMGIYQRVLYVADIDRLVGIDLETGIQVQELSFASKGVGFLNDVAISEAGTLYVSATDTGAIFQVNLNSGELVGQPLPIAPLPGPNGLYVDESRQRLIVASFGTDELPGELGVLSLETGEYRGIAGVNGLFDGVGLVDENTALVSDWGKFEPGAGELKTVDLRSGKVTVAHREASGPADFALLDDGRYVLPNMLDGTFTIGSLEP</sequence>
<name>R8B3X3_9GAMM</name>
<evidence type="ECO:0000313" key="2">
    <source>
        <dbReference type="EMBL" id="EON93298.1"/>
    </source>
</evidence>
<comment type="caution">
    <text evidence="2">The sequence shown here is derived from an EMBL/GenBank/DDBJ whole genome shotgun (WGS) entry which is preliminary data.</text>
</comment>
<dbReference type="SUPFAM" id="SSF63825">
    <property type="entry name" value="YWTD domain"/>
    <property type="match status" value="1"/>
</dbReference>
<dbReference type="Gene3D" id="2.130.10.10">
    <property type="entry name" value="YVTN repeat-like/Quinoprotein amine dehydrogenase"/>
    <property type="match status" value="1"/>
</dbReference>
<keyword evidence="3" id="KW-1185">Reference proteome</keyword>
<protein>
    <submittedName>
        <fullName evidence="2">ATP/GTP-binding protein</fullName>
    </submittedName>
</protein>
<feature type="chain" id="PRO_5004451778" evidence="1">
    <location>
        <begin position="27"/>
        <end position="294"/>
    </location>
</feature>
<dbReference type="EMBL" id="ASAD01000007">
    <property type="protein sequence ID" value="EON93298.1"/>
    <property type="molecule type" value="Genomic_DNA"/>
</dbReference>
<dbReference type="AlphaFoldDB" id="R8B3X3"/>
<feature type="signal peptide" evidence="1">
    <location>
        <begin position="1"/>
        <end position="26"/>
    </location>
</feature>
<dbReference type="HOGENOM" id="CLU_070070_1_0_6"/>
<proteinExistence type="predicted"/>
<organism evidence="2 3">
    <name type="scientific">Marinobacter lipolyticus SM19</name>
    <dbReference type="NCBI Taxonomy" id="1318628"/>
    <lineage>
        <taxon>Bacteria</taxon>
        <taxon>Pseudomonadati</taxon>
        <taxon>Pseudomonadota</taxon>
        <taxon>Gammaproteobacteria</taxon>
        <taxon>Pseudomonadales</taxon>
        <taxon>Marinobacteraceae</taxon>
        <taxon>Marinobacter</taxon>
    </lineage>
</organism>
<dbReference type="RefSeq" id="WP_012136933.1">
    <property type="nucleotide sequence ID" value="NZ_KE007306.1"/>
</dbReference>
<dbReference type="eggNOG" id="COG3391">
    <property type="taxonomic scope" value="Bacteria"/>
</dbReference>
<reference evidence="2 3" key="1">
    <citation type="journal article" date="2013" name="Genome Announc.">
        <title>Draft Genome Sequence of the Moderately Halophilic Bacterium Marinobacter lipolyticus Strain SM19.</title>
        <authorList>
            <person name="Papke R.T."/>
            <person name="de la Haba R.R."/>
            <person name="Infante-Dominguez C."/>
            <person name="Perez D."/>
            <person name="Sanchez-Porro C."/>
            <person name="Lapierre P."/>
            <person name="Ventosa A."/>
        </authorList>
    </citation>
    <scope>NUCLEOTIDE SEQUENCE [LARGE SCALE GENOMIC DNA]</scope>
    <source>
        <strain evidence="2 3">SM19</strain>
    </source>
</reference>
<dbReference type="InterPro" id="IPR015943">
    <property type="entry name" value="WD40/YVTN_repeat-like_dom_sf"/>
</dbReference>
<dbReference type="PATRIC" id="fig|1318628.3.peg.927"/>